<dbReference type="Pfam" id="PF07589">
    <property type="entry name" value="PEP-CTERM"/>
    <property type="match status" value="1"/>
</dbReference>
<dbReference type="AlphaFoldDB" id="A0A2U8FWD1"/>
<dbReference type="NCBIfam" id="TIGR02595">
    <property type="entry name" value="PEP_CTERM"/>
    <property type="match status" value="1"/>
</dbReference>
<evidence type="ECO:0000313" key="2">
    <source>
        <dbReference type="EMBL" id="AWI55365.1"/>
    </source>
</evidence>
<protein>
    <recommendedName>
        <fullName evidence="1">Ice-binding protein C-terminal domain-containing protein</fullName>
    </recommendedName>
</protein>
<proteinExistence type="predicted"/>
<dbReference type="InterPro" id="IPR013424">
    <property type="entry name" value="Ice-binding_C"/>
</dbReference>
<name>A0A2U8FWD1_9BURK</name>
<keyword evidence="3" id="KW-1185">Reference proteome</keyword>
<dbReference type="KEGG" id="aon:DEH84_17255"/>
<dbReference type="OrthoDB" id="8780678at2"/>
<dbReference type="Proteomes" id="UP000244892">
    <property type="component" value="Chromosome"/>
</dbReference>
<evidence type="ECO:0000313" key="3">
    <source>
        <dbReference type="Proteomes" id="UP000244892"/>
    </source>
</evidence>
<feature type="domain" description="Ice-binding protein C-terminal" evidence="1">
    <location>
        <begin position="82"/>
        <end position="106"/>
    </location>
</feature>
<gene>
    <name evidence="2" type="ORF">DEH84_17255</name>
</gene>
<sequence length="112" mass="11453">MSDAVGDQPAFGCGVGGHVERVNVPAWTEVIPARTVTTGGGFYAGYVSGSEASSGDPFDVAFGPDGNPLPRPAGMFQLSVSAVPEPQSWALMLAGLIGIGAVARRRSVALRH</sequence>
<accession>A0A2U8FWD1</accession>
<organism evidence="2 3">
    <name type="scientific">Aquabacterium olei</name>
    <dbReference type="NCBI Taxonomy" id="1296669"/>
    <lineage>
        <taxon>Bacteria</taxon>
        <taxon>Pseudomonadati</taxon>
        <taxon>Pseudomonadota</taxon>
        <taxon>Betaproteobacteria</taxon>
        <taxon>Burkholderiales</taxon>
        <taxon>Aquabacterium</taxon>
    </lineage>
</organism>
<reference evidence="2 3" key="1">
    <citation type="submission" date="2018-05" db="EMBL/GenBank/DDBJ databases">
        <title>complete genome sequence of Aquabacterium olei NBRC 110486.</title>
        <authorList>
            <person name="Tang B."/>
            <person name="Chang J."/>
            <person name="Zhang L."/>
            <person name="Yang H."/>
        </authorList>
    </citation>
    <scope>NUCLEOTIDE SEQUENCE [LARGE SCALE GENOMIC DNA]</scope>
    <source>
        <strain evidence="2 3">NBRC 110486</strain>
    </source>
</reference>
<evidence type="ECO:0000259" key="1">
    <source>
        <dbReference type="Pfam" id="PF07589"/>
    </source>
</evidence>
<dbReference type="EMBL" id="CP029210">
    <property type="protein sequence ID" value="AWI55365.1"/>
    <property type="molecule type" value="Genomic_DNA"/>
</dbReference>